<keyword evidence="5 6" id="KW-0472">Membrane</keyword>
<dbReference type="RefSeq" id="WP_038156871.1">
    <property type="nucleotide sequence ID" value="NZ_JMTB01000077.1"/>
</dbReference>
<sequence>MRILLNDPTKKFLLALGLCLLFIPFSRFISPRAIIDGNSIYLAWLPLSVMLAIMMLFGRHAVLPLIVGLSLSNDWMLNLPYPQSVVLIACQLSGVFVTSACIRLLIGRRWRFGLPGKNVGVRIFWFGFISPAIIKCSMYLSGEYMDFPLTVSSYFESSSVIYTIVDVQSLVSSVLIFTMLFYYPMRMILNPRYARAFWIRNVRPSITRPLLFFTLYWALALTLVLIILCSPYESDYIAGYLVPVIFILYFLAVSRLSWPFLNLTWAVSVFLLVAYNKNFLHGVDTEYSLAFILSVLISFTICILFMSQIYFRSDVLKHKWQSQAMQDPLTGLPNLRALENFLALHQKVSICCLRIGNLDFLSRHYGMMMRVHCKRTIISELQPLLGAEEKLYQLPGSELFLVLEGPETMSRLTHIVDFLNSRPIYWNNTRLELQFGAAWGIVDGLEGEDLHHTLGQLSWLSEEACHTQHVLALDSSQSTVSDQTTGPVLLLNRIKRALEGNGVALYAQPIVDAQGRGYHEILTRLVCDGEIITPDLFIPMIAQFNLSKRFDMQVLETLFTSLHAHPGLHFSVNLLPFTLMQKESAAEIIALFEQHGVDAQAITIEITEEQAFSNSETSVKNIQKLHDFGCRIAIDDFGTGYANYERLKTLQADIIKIDGCFVRDIVTDSMDSMIVKSICDMAKVKNLTTVAEFVETEEQRALLLKLGVDYLQGYLLGKPRPLSELLA</sequence>
<dbReference type="InterPro" id="IPR050706">
    <property type="entry name" value="Cyclic-di-GMP_PDE-like"/>
</dbReference>
<dbReference type="EC" id="4.6.-.-" evidence="8"/>
<evidence type="ECO:0000256" key="2">
    <source>
        <dbReference type="ARBA" id="ARBA00022475"/>
    </source>
</evidence>
<dbReference type="InterPro" id="IPR007895">
    <property type="entry name" value="MASE1"/>
</dbReference>
<organism evidence="8 9">
    <name type="scientific">Trabulsiella guamensis ATCC 49490</name>
    <dbReference type="NCBI Taxonomy" id="1005994"/>
    <lineage>
        <taxon>Bacteria</taxon>
        <taxon>Pseudomonadati</taxon>
        <taxon>Pseudomonadota</taxon>
        <taxon>Gammaproteobacteria</taxon>
        <taxon>Enterobacterales</taxon>
        <taxon>Enterobacteriaceae</taxon>
        <taxon>Trabulsiella</taxon>
    </lineage>
</organism>
<keyword evidence="9" id="KW-1185">Reference proteome</keyword>
<dbReference type="PROSITE" id="PS50883">
    <property type="entry name" value="EAL"/>
    <property type="match status" value="1"/>
</dbReference>
<feature type="transmembrane region" description="Helical" evidence="6">
    <location>
        <begin position="234"/>
        <end position="251"/>
    </location>
</feature>
<dbReference type="SUPFAM" id="SSF141868">
    <property type="entry name" value="EAL domain-like"/>
    <property type="match status" value="1"/>
</dbReference>
<feature type="transmembrane region" description="Helical" evidence="6">
    <location>
        <begin position="12"/>
        <end position="29"/>
    </location>
</feature>
<dbReference type="InterPro" id="IPR029787">
    <property type="entry name" value="Nucleotide_cyclase"/>
</dbReference>
<evidence type="ECO:0000259" key="7">
    <source>
        <dbReference type="PROSITE" id="PS50883"/>
    </source>
</evidence>
<evidence type="ECO:0000256" key="1">
    <source>
        <dbReference type="ARBA" id="ARBA00004651"/>
    </source>
</evidence>
<dbReference type="Pfam" id="PF00563">
    <property type="entry name" value="EAL"/>
    <property type="match status" value="1"/>
</dbReference>
<dbReference type="PANTHER" id="PTHR33121">
    <property type="entry name" value="CYCLIC DI-GMP PHOSPHODIESTERASE PDEF"/>
    <property type="match status" value="1"/>
</dbReference>
<evidence type="ECO:0000256" key="6">
    <source>
        <dbReference type="SAM" id="Phobius"/>
    </source>
</evidence>
<dbReference type="eggNOG" id="COG2199">
    <property type="taxonomic scope" value="Bacteria"/>
</dbReference>
<dbReference type="eggNOG" id="COG2200">
    <property type="taxonomic scope" value="Bacteria"/>
</dbReference>
<reference evidence="9" key="1">
    <citation type="submission" date="2014-05" db="EMBL/GenBank/DDBJ databases">
        <title>ATOL: Assembling a taxonomically balanced genome-scale reconstruction of the evolutionary history of the Enterobacteriaceae.</title>
        <authorList>
            <person name="Plunkett G. III"/>
            <person name="Neeno-Eckwall E.C."/>
            <person name="Glasner J.D."/>
            <person name="Perna N.T."/>
        </authorList>
    </citation>
    <scope>NUCLEOTIDE SEQUENCE [LARGE SCALE GENOMIC DNA]</scope>
    <source>
        <strain evidence="9">ATCC 49490</strain>
    </source>
</reference>
<dbReference type="GO" id="GO:0071111">
    <property type="term" value="F:cyclic-guanylate-specific phosphodiesterase activity"/>
    <property type="evidence" value="ECO:0007669"/>
    <property type="project" value="InterPro"/>
</dbReference>
<dbReference type="Gene3D" id="3.20.20.450">
    <property type="entry name" value="EAL domain"/>
    <property type="match status" value="1"/>
</dbReference>
<proteinExistence type="predicted"/>
<keyword evidence="2" id="KW-1003">Cell membrane</keyword>
<dbReference type="OrthoDB" id="5900110at2"/>
<evidence type="ECO:0000313" key="9">
    <source>
        <dbReference type="Proteomes" id="UP000028630"/>
    </source>
</evidence>
<feature type="transmembrane region" description="Helical" evidence="6">
    <location>
        <begin position="210"/>
        <end position="228"/>
    </location>
</feature>
<protein>
    <submittedName>
        <fullName evidence="8">YfeA family protein</fullName>
        <ecNumber evidence="8">4.6.-.-</ecNumber>
    </submittedName>
</protein>
<dbReference type="Pfam" id="PF05231">
    <property type="entry name" value="MASE1"/>
    <property type="match status" value="1"/>
</dbReference>
<feature type="transmembrane region" description="Helical" evidence="6">
    <location>
        <begin position="119"/>
        <end position="140"/>
    </location>
</feature>
<comment type="caution">
    <text evidence="8">The sequence shown here is derived from an EMBL/GenBank/DDBJ whole genome shotgun (WGS) entry which is preliminary data.</text>
</comment>
<dbReference type="EMBL" id="JMTB01000077">
    <property type="protein sequence ID" value="KFC06895.1"/>
    <property type="molecule type" value="Genomic_DNA"/>
</dbReference>
<keyword evidence="4 6" id="KW-1133">Transmembrane helix</keyword>
<dbReference type="InterPro" id="IPR043128">
    <property type="entry name" value="Rev_trsase/Diguanyl_cyclase"/>
</dbReference>
<evidence type="ECO:0000256" key="4">
    <source>
        <dbReference type="ARBA" id="ARBA00022989"/>
    </source>
</evidence>
<feature type="transmembrane region" description="Helical" evidence="6">
    <location>
        <begin position="86"/>
        <end position="107"/>
    </location>
</feature>
<evidence type="ECO:0000256" key="5">
    <source>
        <dbReference type="ARBA" id="ARBA00023136"/>
    </source>
</evidence>
<dbReference type="SUPFAM" id="SSF55073">
    <property type="entry name" value="Nucleotide cyclase"/>
    <property type="match status" value="1"/>
</dbReference>
<evidence type="ECO:0000256" key="3">
    <source>
        <dbReference type="ARBA" id="ARBA00022692"/>
    </source>
</evidence>
<dbReference type="InterPro" id="IPR000160">
    <property type="entry name" value="GGDEF_dom"/>
</dbReference>
<dbReference type="PANTHER" id="PTHR33121:SF74">
    <property type="entry name" value="CYCLIC DI-GMP PHOSPHODIESTERASE PDEA-RELATED"/>
    <property type="match status" value="1"/>
</dbReference>
<dbReference type="SMART" id="SM00052">
    <property type="entry name" value="EAL"/>
    <property type="match status" value="1"/>
</dbReference>
<dbReference type="InterPro" id="IPR035919">
    <property type="entry name" value="EAL_sf"/>
</dbReference>
<dbReference type="InterPro" id="IPR001633">
    <property type="entry name" value="EAL_dom"/>
</dbReference>
<accession>A0A085A9K0</accession>
<comment type="subcellular location">
    <subcellularLocation>
        <location evidence="1">Cell membrane</location>
        <topology evidence="1">Multi-pass membrane protein</topology>
    </subcellularLocation>
</comment>
<dbReference type="GO" id="GO:0005886">
    <property type="term" value="C:plasma membrane"/>
    <property type="evidence" value="ECO:0007669"/>
    <property type="project" value="UniProtKB-SubCell"/>
</dbReference>
<dbReference type="Proteomes" id="UP000028630">
    <property type="component" value="Unassembled WGS sequence"/>
</dbReference>
<dbReference type="AlphaFoldDB" id="A0A085A9K0"/>
<feature type="transmembrane region" description="Helical" evidence="6">
    <location>
        <begin position="160"/>
        <end position="183"/>
    </location>
</feature>
<feature type="transmembrane region" description="Helical" evidence="6">
    <location>
        <begin position="258"/>
        <end position="275"/>
    </location>
</feature>
<feature type="transmembrane region" description="Helical" evidence="6">
    <location>
        <begin position="287"/>
        <end position="311"/>
    </location>
</feature>
<evidence type="ECO:0000313" key="8">
    <source>
        <dbReference type="EMBL" id="KFC06895.1"/>
    </source>
</evidence>
<gene>
    <name evidence="8" type="ORF">GTGU_02298</name>
</gene>
<feature type="transmembrane region" description="Helical" evidence="6">
    <location>
        <begin position="41"/>
        <end position="66"/>
    </location>
</feature>
<dbReference type="CDD" id="cd01948">
    <property type="entry name" value="EAL"/>
    <property type="match status" value="1"/>
</dbReference>
<feature type="domain" description="EAL" evidence="7">
    <location>
        <begin position="487"/>
        <end position="727"/>
    </location>
</feature>
<keyword evidence="3 6" id="KW-0812">Transmembrane</keyword>
<dbReference type="SMART" id="SM00267">
    <property type="entry name" value="GGDEF"/>
    <property type="match status" value="1"/>
</dbReference>
<dbReference type="GO" id="GO:0016829">
    <property type="term" value="F:lyase activity"/>
    <property type="evidence" value="ECO:0007669"/>
    <property type="project" value="UniProtKB-KW"/>
</dbReference>
<dbReference type="Gene3D" id="3.30.70.270">
    <property type="match status" value="1"/>
</dbReference>
<keyword evidence="8" id="KW-0456">Lyase</keyword>
<name>A0A085A9K0_9ENTR</name>